<name>A0A4U0F646_9BACL</name>
<dbReference type="Proteomes" id="UP000309673">
    <property type="component" value="Unassembled WGS sequence"/>
</dbReference>
<gene>
    <name evidence="1" type="ORF">E5161_17520</name>
</gene>
<dbReference type="SUPFAM" id="SSF53448">
    <property type="entry name" value="Nucleotide-diphospho-sugar transferases"/>
    <property type="match status" value="1"/>
</dbReference>
<dbReference type="GO" id="GO:0016740">
    <property type="term" value="F:transferase activity"/>
    <property type="evidence" value="ECO:0007669"/>
    <property type="project" value="UniProtKB-KW"/>
</dbReference>
<comment type="caution">
    <text evidence="1">The sequence shown here is derived from an EMBL/GenBank/DDBJ whole genome shotgun (WGS) entry which is preliminary data.</text>
</comment>
<sequence>MKISCYSLGYLDGKSWRKRHAGQISSSTARRKVQEKWSRRARKLFGRNPVWLNLVRQGNRYAAGFRQGARIAFKLLPLPLRGTAAAVLHAPRQTSTLCHVLRQLRGLPLHQMVVVMHDATPAFFEKVRAQPDVLIVYSPEMQDPDGGRALGAKLTGTDTVLFVDAERPVKAAKLGRFLWAADSGLDAALNNVSAELGRFDQRPYDYRMAEFLNTSLRRTDLKANTMNMLPFALSRRALDSLGIAALMCPPKAHAAAILSGLKVGVGGRVPVRKRHKDSAAFIKTVLDYAEAWRHALSAAGIRLLYPDRYRNRQVIEEWVR</sequence>
<evidence type="ECO:0000313" key="1">
    <source>
        <dbReference type="EMBL" id="TJY39748.1"/>
    </source>
</evidence>
<dbReference type="OrthoDB" id="2902148at2"/>
<keyword evidence="2" id="KW-1185">Reference proteome</keyword>
<dbReference type="EMBL" id="SUPK01000009">
    <property type="protein sequence ID" value="TJY39748.1"/>
    <property type="molecule type" value="Genomic_DNA"/>
</dbReference>
<proteinExistence type="predicted"/>
<dbReference type="AlphaFoldDB" id="A0A4U0F646"/>
<dbReference type="RefSeq" id="WP_136779188.1">
    <property type="nucleotide sequence ID" value="NZ_SUPK01000009.1"/>
</dbReference>
<evidence type="ECO:0000313" key="2">
    <source>
        <dbReference type="Proteomes" id="UP000309673"/>
    </source>
</evidence>
<keyword evidence="1" id="KW-0808">Transferase</keyword>
<protein>
    <submittedName>
        <fullName evidence="1">Family 2 glycosyl transferase</fullName>
    </submittedName>
</protein>
<reference evidence="1 2" key="1">
    <citation type="submission" date="2019-04" db="EMBL/GenBank/DDBJ databases">
        <title>Cohnella sp. nov., isolated from soil.</title>
        <authorList>
            <person name="Kim W."/>
        </authorList>
    </citation>
    <scope>NUCLEOTIDE SEQUENCE [LARGE SCALE GENOMIC DNA]</scope>
    <source>
        <strain evidence="1 2">CAU 1483</strain>
    </source>
</reference>
<dbReference type="InterPro" id="IPR029044">
    <property type="entry name" value="Nucleotide-diphossugar_trans"/>
</dbReference>
<organism evidence="1 2">
    <name type="scientific">Cohnella pontilimi</name>
    <dbReference type="NCBI Taxonomy" id="2564100"/>
    <lineage>
        <taxon>Bacteria</taxon>
        <taxon>Bacillati</taxon>
        <taxon>Bacillota</taxon>
        <taxon>Bacilli</taxon>
        <taxon>Bacillales</taxon>
        <taxon>Paenibacillaceae</taxon>
        <taxon>Cohnella</taxon>
    </lineage>
</organism>
<accession>A0A4U0F646</accession>